<dbReference type="SUPFAM" id="SSF81321">
    <property type="entry name" value="Family A G protein-coupled receptor-like"/>
    <property type="match status" value="1"/>
</dbReference>
<feature type="transmembrane region" description="Helical" evidence="8">
    <location>
        <begin position="52"/>
        <end position="72"/>
    </location>
</feature>
<dbReference type="CDD" id="cd00637">
    <property type="entry name" value="7tm_classA_rhodopsin-like"/>
    <property type="match status" value="1"/>
</dbReference>
<keyword evidence="3 8" id="KW-1133">Transmembrane helix</keyword>
<evidence type="ECO:0000313" key="12">
    <source>
        <dbReference type="Proteomes" id="UP000663828"/>
    </source>
</evidence>
<keyword evidence="4" id="KW-0297">G-protein coupled receptor</keyword>
<dbReference type="Pfam" id="PF00001">
    <property type="entry name" value="7tm_1"/>
    <property type="match status" value="1"/>
</dbReference>
<dbReference type="Proteomes" id="UP000663852">
    <property type="component" value="Unassembled WGS sequence"/>
</dbReference>
<dbReference type="PRINTS" id="PR00237">
    <property type="entry name" value="GPCRRHODOPSN"/>
</dbReference>
<dbReference type="AlphaFoldDB" id="A0A814VU69"/>
<organism evidence="10 13">
    <name type="scientific">Adineta ricciae</name>
    <name type="common">Rotifer</name>
    <dbReference type="NCBI Taxonomy" id="249248"/>
    <lineage>
        <taxon>Eukaryota</taxon>
        <taxon>Metazoa</taxon>
        <taxon>Spiralia</taxon>
        <taxon>Gnathifera</taxon>
        <taxon>Rotifera</taxon>
        <taxon>Eurotatoria</taxon>
        <taxon>Bdelloidea</taxon>
        <taxon>Adinetida</taxon>
        <taxon>Adinetidae</taxon>
        <taxon>Adineta</taxon>
    </lineage>
</organism>
<feature type="transmembrane region" description="Helical" evidence="8">
    <location>
        <begin position="20"/>
        <end position="40"/>
    </location>
</feature>
<dbReference type="GO" id="GO:0005886">
    <property type="term" value="C:plasma membrane"/>
    <property type="evidence" value="ECO:0007669"/>
    <property type="project" value="TreeGrafter"/>
</dbReference>
<evidence type="ECO:0000313" key="10">
    <source>
        <dbReference type="EMBL" id="CAF1193316.1"/>
    </source>
</evidence>
<dbReference type="PROSITE" id="PS50262">
    <property type="entry name" value="G_PROTEIN_RECEP_F1_2"/>
    <property type="match status" value="1"/>
</dbReference>
<dbReference type="EMBL" id="CAJNOJ010000144">
    <property type="protein sequence ID" value="CAF1193316.1"/>
    <property type="molecule type" value="Genomic_DNA"/>
</dbReference>
<evidence type="ECO:0000256" key="7">
    <source>
        <dbReference type="ARBA" id="ARBA00023224"/>
    </source>
</evidence>
<comment type="subcellular location">
    <subcellularLocation>
        <location evidence="1">Membrane</location>
        <topology evidence="1">Multi-pass membrane protein</topology>
    </subcellularLocation>
</comment>
<sequence length="326" mass="37234">MDADIISLLNNISFQLNRYFASTIFLFGFIGNILNTLVLLQHPLRSNPCSFLFLTSSISYLISLCSGVISRILSTWNADMTGTNQILCKLRIFIYFNTLTISLWLITLATVDRWCSSSINASYRRRSTLKNAQRNVILIIIISSILQIQHSYCYEANRTDTPLKCYNQSILCGILSDLSFALITVLVPLTLMLIFGLMIISNIRQTQTLIRPIAARSEVDSHRIPNSISIGRRYVKNERKTNRQLLLMLSVQILIIFLCMFPFALSKLYSTFTRDLSRSTLQSTIENFIFNLLLLFSNVPSGLPFYIYTLTGGKVFRKALINIFRK</sequence>
<evidence type="ECO:0000256" key="1">
    <source>
        <dbReference type="ARBA" id="ARBA00004141"/>
    </source>
</evidence>
<evidence type="ECO:0000259" key="9">
    <source>
        <dbReference type="PROSITE" id="PS50262"/>
    </source>
</evidence>
<feature type="transmembrane region" description="Helical" evidence="8">
    <location>
        <begin position="92"/>
        <end position="111"/>
    </location>
</feature>
<feature type="domain" description="G-protein coupled receptors family 1 profile" evidence="9">
    <location>
        <begin position="31"/>
        <end position="308"/>
    </location>
</feature>
<evidence type="ECO:0000313" key="11">
    <source>
        <dbReference type="EMBL" id="CAF1624171.1"/>
    </source>
</evidence>
<evidence type="ECO:0000256" key="8">
    <source>
        <dbReference type="SAM" id="Phobius"/>
    </source>
</evidence>
<evidence type="ECO:0000256" key="3">
    <source>
        <dbReference type="ARBA" id="ARBA00022989"/>
    </source>
</evidence>
<comment type="caution">
    <text evidence="10">The sequence shown here is derived from an EMBL/GenBank/DDBJ whole genome shotgun (WGS) entry which is preliminary data.</text>
</comment>
<evidence type="ECO:0000256" key="6">
    <source>
        <dbReference type="ARBA" id="ARBA00023170"/>
    </source>
</evidence>
<accession>A0A814VU69</accession>
<dbReference type="Gene3D" id="1.20.1070.10">
    <property type="entry name" value="Rhodopsin 7-helix transmembrane proteins"/>
    <property type="match status" value="1"/>
</dbReference>
<dbReference type="Proteomes" id="UP000663828">
    <property type="component" value="Unassembled WGS sequence"/>
</dbReference>
<dbReference type="InterPro" id="IPR017452">
    <property type="entry name" value="GPCR_Rhodpsn_7TM"/>
</dbReference>
<dbReference type="PANTHER" id="PTHR24243:SF230">
    <property type="entry name" value="G-PROTEIN COUPLED RECEPTORS FAMILY 1 PROFILE DOMAIN-CONTAINING PROTEIN"/>
    <property type="match status" value="1"/>
</dbReference>
<dbReference type="InterPro" id="IPR000276">
    <property type="entry name" value="GPCR_Rhodpsn"/>
</dbReference>
<dbReference type="GO" id="GO:0004930">
    <property type="term" value="F:G protein-coupled receptor activity"/>
    <property type="evidence" value="ECO:0007669"/>
    <property type="project" value="UniProtKB-KW"/>
</dbReference>
<dbReference type="OrthoDB" id="10011262at2759"/>
<keyword evidence="2 8" id="KW-0812">Transmembrane</keyword>
<evidence type="ECO:0000256" key="2">
    <source>
        <dbReference type="ARBA" id="ARBA00022692"/>
    </source>
</evidence>
<keyword evidence="5 8" id="KW-0472">Membrane</keyword>
<name>A0A814VU69_ADIRI</name>
<dbReference type="PANTHER" id="PTHR24243">
    <property type="entry name" value="G-PROTEIN COUPLED RECEPTOR"/>
    <property type="match status" value="1"/>
</dbReference>
<protein>
    <recommendedName>
        <fullName evidence="9">G-protein coupled receptors family 1 profile domain-containing protein</fullName>
    </recommendedName>
</protein>
<keyword evidence="12" id="KW-1185">Reference proteome</keyword>
<gene>
    <name evidence="10" type="ORF">EDS130_LOCUS24939</name>
    <name evidence="11" type="ORF">XAT740_LOCUS50671</name>
</gene>
<dbReference type="EMBL" id="CAJNOR010007840">
    <property type="protein sequence ID" value="CAF1624171.1"/>
    <property type="molecule type" value="Genomic_DNA"/>
</dbReference>
<reference evidence="10" key="1">
    <citation type="submission" date="2021-02" db="EMBL/GenBank/DDBJ databases">
        <authorList>
            <person name="Nowell W R."/>
        </authorList>
    </citation>
    <scope>NUCLEOTIDE SEQUENCE</scope>
</reference>
<feature type="transmembrane region" description="Helical" evidence="8">
    <location>
        <begin position="178"/>
        <end position="200"/>
    </location>
</feature>
<proteinExistence type="predicted"/>
<evidence type="ECO:0000313" key="13">
    <source>
        <dbReference type="Proteomes" id="UP000663852"/>
    </source>
</evidence>
<keyword evidence="7" id="KW-0807">Transducer</keyword>
<feature type="transmembrane region" description="Helical" evidence="8">
    <location>
        <begin position="245"/>
        <end position="268"/>
    </location>
</feature>
<keyword evidence="6" id="KW-0675">Receptor</keyword>
<evidence type="ECO:0000256" key="5">
    <source>
        <dbReference type="ARBA" id="ARBA00023136"/>
    </source>
</evidence>
<feature type="transmembrane region" description="Helical" evidence="8">
    <location>
        <begin position="288"/>
        <end position="308"/>
    </location>
</feature>
<evidence type="ECO:0000256" key="4">
    <source>
        <dbReference type="ARBA" id="ARBA00023040"/>
    </source>
</evidence>